<dbReference type="AlphaFoldDB" id="A0A225US75"/>
<dbReference type="InterPro" id="IPR001584">
    <property type="entry name" value="Integrase_cat-core"/>
</dbReference>
<protein>
    <submittedName>
        <fullName evidence="12">Retroelement</fullName>
    </submittedName>
</protein>
<keyword evidence="8" id="KW-0239">DNA-directed DNA polymerase</keyword>
<dbReference type="Pfam" id="PF25597">
    <property type="entry name" value="SH3_retrovirus"/>
    <property type="match status" value="1"/>
</dbReference>
<dbReference type="OrthoDB" id="126885at2759"/>
<dbReference type="PANTHER" id="PTHR42648:SF11">
    <property type="entry name" value="TRANSPOSON TY4-P GAG-POL POLYPROTEIN"/>
    <property type="match status" value="1"/>
</dbReference>
<gene>
    <name evidence="12" type="ORF">PHMEG_00033925</name>
</gene>
<evidence type="ECO:0000256" key="9">
    <source>
        <dbReference type="ARBA" id="ARBA00023172"/>
    </source>
</evidence>
<proteinExistence type="predicted"/>
<keyword evidence="4" id="KW-0378">Hydrolase</keyword>
<keyword evidence="5" id="KW-0460">Magnesium</keyword>
<evidence type="ECO:0000313" key="13">
    <source>
        <dbReference type="Proteomes" id="UP000198211"/>
    </source>
</evidence>
<name>A0A225US75_9STRA</name>
<evidence type="ECO:0000256" key="1">
    <source>
        <dbReference type="ARBA" id="ARBA00022722"/>
    </source>
</evidence>
<keyword evidence="8" id="KW-0808">Transferase</keyword>
<organism evidence="12 13">
    <name type="scientific">Phytophthora megakarya</name>
    <dbReference type="NCBI Taxonomy" id="4795"/>
    <lineage>
        <taxon>Eukaryota</taxon>
        <taxon>Sar</taxon>
        <taxon>Stramenopiles</taxon>
        <taxon>Oomycota</taxon>
        <taxon>Peronosporomycetes</taxon>
        <taxon>Peronosporales</taxon>
        <taxon>Peronosporaceae</taxon>
        <taxon>Phytophthora</taxon>
    </lineage>
</organism>
<dbReference type="GO" id="GO:0046872">
    <property type="term" value="F:metal ion binding"/>
    <property type="evidence" value="ECO:0007669"/>
    <property type="project" value="UniProtKB-KW"/>
</dbReference>
<dbReference type="InterPro" id="IPR012337">
    <property type="entry name" value="RNaseH-like_sf"/>
</dbReference>
<dbReference type="SUPFAM" id="SSF53098">
    <property type="entry name" value="Ribonuclease H-like"/>
    <property type="match status" value="1"/>
</dbReference>
<keyword evidence="7" id="KW-0695">RNA-directed DNA polymerase</keyword>
<keyword evidence="13" id="KW-1185">Reference proteome</keyword>
<keyword evidence="3" id="KW-0255">Endonuclease</keyword>
<evidence type="ECO:0000256" key="6">
    <source>
        <dbReference type="ARBA" id="ARBA00022908"/>
    </source>
</evidence>
<sequence>MTGAPENILSQDLLEGNGWNVKFGWINSQRVCWIRKDDIELLLRKERRRYRLKATAVEAYSVASLGRKAQEQRRSESKALTKWHLRFAHLNYAMLRQMTRKGVATGMESELPAVSEGDEPCWNCKMATMTRMSYKRTVTRRATRPMQKILSDMCYVGVETYDRYAHFQLVQDEASRYLWGFFLRRKEEATQVVLTHLKWIIAQGHRIEVSNSDQGRELLNNTIKTFLQAHGIEYTCTNAYSPEENGLVEKMNGVVVARVRTLLSTANMPNKLWSEAFKFAIEVNNCDECFRWRYALLSSIWRETGCVFTTHVGMCGDDIYSQGTASEKLENPGKPGLFMGFAKHSDSYRVLNLLNGHIDEVRSVEFEEDWTVEQSYVNRLVINRYGKRRSSLLPTVIPYIRLPVVHQREASVSRGLSDGGAERSAKRLCTGGDRTVCVVPDTVGGALGGAAAQTQVVPAGPAQAGGNALRLRTVVRDDGERDSADLPNSSRVDVTDATPARPDVPSVLMVMMMLSLWKAMISGDAIVTKIRMMPWIASLSMTMEMLTRKMTTSKAMGGMGRQLRHRFDDRLGRLNVRLQDYDVGIPARLVIQAMNLLLEPQSVQEALRSPDVDQWKKTLETEYAELMRNNTWELVERPKGKKILTSRWLFVRKQNAKGE</sequence>
<accession>A0A225US75</accession>
<dbReference type="GO" id="GO:0016787">
    <property type="term" value="F:hydrolase activity"/>
    <property type="evidence" value="ECO:0007669"/>
    <property type="project" value="UniProtKB-KW"/>
</dbReference>
<evidence type="ECO:0000256" key="5">
    <source>
        <dbReference type="ARBA" id="ARBA00022842"/>
    </source>
</evidence>
<evidence type="ECO:0000256" key="10">
    <source>
        <dbReference type="SAM" id="MobiDB-lite"/>
    </source>
</evidence>
<keyword evidence="6" id="KW-0229">DNA integration</keyword>
<dbReference type="GO" id="GO:0003964">
    <property type="term" value="F:RNA-directed DNA polymerase activity"/>
    <property type="evidence" value="ECO:0007669"/>
    <property type="project" value="UniProtKB-KW"/>
</dbReference>
<dbReference type="PANTHER" id="PTHR42648">
    <property type="entry name" value="TRANSPOSASE, PUTATIVE-RELATED"/>
    <property type="match status" value="1"/>
</dbReference>
<dbReference type="GO" id="GO:0006310">
    <property type="term" value="P:DNA recombination"/>
    <property type="evidence" value="ECO:0007669"/>
    <property type="project" value="UniProtKB-KW"/>
</dbReference>
<feature type="domain" description="Integrase catalytic" evidence="11">
    <location>
        <begin position="141"/>
        <end position="285"/>
    </location>
</feature>
<dbReference type="InterPro" id="IPR036397">
    <property type="entry name" value="RNaseH_sf"/>
</dbReference>
<evidence type="ECO:0000256" key="4">
    <source>
        <dbReference type="ARBA" id="ARBA00022801"/>
    </source>
</evidence>
<feature type="region of interest" description="Disordered" evidence="10">
    <location>
        <begin position="478"/>
        <end position="499"/>
    </location>
</feature>
<evidence type="ECO:0000256" key="3">
    <source>
        <dbReference type="ARBA" id="ARBA00022759"/>
    </source>
</evidence>
<dbReference type="GO" id="GO:0015074">
    <property type="term" value="P:DNA integration"/>
    <property type="evidence" value="ECO:0007669"/>
    <property type="project" value="UniProtKB-KW"/>
</dbReference>
<reference evidence="13" key="1">
    <citation type="submission" date="2017-03" db="EMBL/GenBank/DDBJ databases">
        <title>Phytopthora megakarya and P. palmivora, two closely related causual agents of cacao black pod achieved similar genome size and gene model numbers by different mechanisms.</title>
        <authorList>
            <person name="Ali S."/>
            <person name="Shao J."/>
            <person name="Larry D.J."/>
            <person name="Kronmiller B."/>
            <person name="Shen D."/>
            <person name="Strem M.D."/>
            <person name="Melnick R.L."/>
            <person name="Guiltinan M.J."/>
            <person name="Tyler B.M."/>
            <person name="Meinhardt L.W."/>
            <person name="Bailey B.A."/>
        </authorList>
    </citation>
    <scope>NUCLEOTIDE SEQUENCE [LARGE SCALE GENOMIC DNA]</scope>
    <source>
        <strain evidence="13">zdho120</strain>
    </source>
</reference>
<keyword evidence="9" id="KW-0233">DNA recombination</keyword>
<dbReference type="EMBL" id="NBNE01012294">
    <property type="protein sequence ID" value="OWY95934.1"/>
    <property type="molecule type" value="Genomic_DNA"/>
</dbReference>
<evidence type="ECO:0000313" key="12">
    <source>
        <dbReference type="EMBL" id="OWY95934.1"/>
    </source>
</evidence>
<evidence type="ECO:0000259" key="11">
    <source>
        <dbReference type="PROSITE" id="PS50994"/>
    </source>
</evidence>
<dbReference type="PROSITE" id="PS50994">
    <property type="entry name" value="INTEGRASE"/>
    <property type="match status" value="1"/>
</dbReference>
<dbReference type="Gene3D" id="3.30.420.10">
    <property type="entry name" value="Ribonuclease H-like superfamily/Ribonuclease H"/>
    <property type="match status" value="1"/>
</dbReference>
<dbReference type="GO" id="GO:0004519">
    <property type="term" value="F:endonuclease activity"/>
    <property type="evidence" value="ECO:0007669"/>
    <property type="project" value="UniProtKB-KW"/>
</dbReference>
<keyword evidence="2" id="KW-0479">Metal-binding</keyword>
<keyword evidence="1" id="KW-0540">Nuclease</keyword>
<dbReference type="GO" id="GO:0003676">
    <property type="term" value="F:nucleic acid binding"/>
    <property type="evidence" value="ECO:0007669"/>
    <property type="project" value="InterPro"/>
</dbReference>
<dbReference type="InterPro" id="IPR057670">
    <property type="entry name" value="SH3_retrovirus"/>
</dbReference>
<evidence type="ECO:0000256" key="7">
    <source>
        <dbReference type="ARBA" id="ARBA00022918"/>
    </source>
</evidence>
<dbReference type="GO" id="GO:0003887">
    <property type="term" value="F:DNA-directed DNA polymerase activity"/>
    <property type="evidence" value="ECO:0007669"/>
    <property type="project" value="UniProtKB-KW"/>
</dbReference>
<feature type="non-terminal residue" evidence="12">
    <location>
        <position position="659"/>
    </location>
</feature>
<dbReference type="Pfam" id="PF00665">
    <property type="entry name" value="rve"/>
    <property type="match status" value="1"/>
</dbReference>
<dbReference type="InterPro" id="IPR039537">
    <property type="entry name" value="Retrotran_Ty1/copia-like"/>
</dbReference>
<dbReference type="Proteomes" id="UP000198211">
    <property type="component" value="Unassembled WGS sequence"/>
</dbReference>
<evidence type="ECO:0000256" key="2">
    <source>
        <dbReference type="ARBA" id="ARBA00022723"/>
    </source>
</evidence>
<keyword evidence="8" id="KW-0548">Nucleotidyltransferase</keyword>
<evidence type="ECO:0000256" key="8">
    <source>
        <dbReference type="ARBA" id="ARBA00022932"/>
    </source>
</evidence>
<comment type="caution">
    <text evidence="12">The sequence shown here is derived from an EMBL/GenBank/DDBJ whole genome shotgun (WGS) entry which is preliminary data.</text>
</comment>